<evidence type="ECO:0000256" key="12">
    <source>
        <dbReference type="ARBA" id="ARBA00022786"/>
    </source>
</evidence>
<dbReference type="CDD" id="cd16450">
    <property type="entry name" value="mRING-C3HGC3_RFWD3"/>
    <property type="match status" value="1"/>
</dbReference>
<dbReference type="Pfam" id="PF23419">
    <property type="entry name" value="WD40_RFWD3"/>
    <property type="match status" value="1"/>
</dbReference>
<dbReference type="InterPro" id="IPR036322">
    <property type="entry name" value="WD40_repeat_dom_sf"/>
</dbReference>
<gene>
    <name evidence="20" type="ORF">GPM918_LOCUS13099</name>
    <name evidence="19" type="ORF">OVA965_LOCUS2799</name>
    <name evidence="22" type="ORF">SRO942_LOCUS13099</name>
    <name evidence="21" type="ORF">TMI583_LOCUS2798</name>
</gene>
<proteinExistence type="predicted"/>
<dbReference type="PANTHER" id="PTHR16047:SF7">
    <property type="entry name" value="E3 UBIQUITIN-PROTEIN LIGASE RFWD3"/>
    <property type="match status" value="1"/>
</dbReference>
<accession>A0A814FT11</accession>
<dbReference type="GO" id="GO:0016567">
    <property type="term" value="P:protein ubiquitination"/>
    <property type="evidence" value="ECO:0007669"/>
    <property type="project" value="InterPro"/>
</dbReference>
<dbReference type="SUPFAM" id="SSF57850">
    <property type="entry name" value="RING/U-box"/>
    <property type="match status" value="1"/>
</dbReference>
<dbReference type="EC" id="2.3.2.27" evidence="5"/>
<dbReference type="InterPro" id="IPR037381">
    <property type="entry name" value="RFWD3"/>
</dbReference>
<evidence type="ECO:0000313" key="22">
    <source>
        <dbReference type="EMBL" id="CAF3760083.1"/>
    </source>
</evidence>
<evidence type="ECO:0000256" key="6">
    <source>
        <dbReference type="ARBA" id="ARBA00022490"/>
    </source>
</evidence>
<dbReference type="Proteomes" id="UP000682733">
    <property type="component" value="Unassembled WGS sequence"/>
</dbReference>
<evidence type="ECO:0000256" key="14">
    <source>
        <dbReference type="ARBA" id="ARBA00023204"/>
    </source>
</evidence>
<keyword evidence="15" id="KW-0539">Nucleus</keyword>
<dbReference type="Proteomes" id="UP000663829">
    <property type="component" value="Unassembled WGS sequence"/>
</dbReference>
<comment type="pathway">
    <text evidence="4">Protein modification; protein ubiquitination.</text>
</comment>
<dbReference type="InterPro" id="IPR016073">
    <property type="entry name" value="Skp1_comp_POZ"/>
</dbReference>
<dbReference type="Pfam" id="PF13639">
    <property type="entry name" value="zf-RING_2"/>
    <property type="match status" value="1"/>
</dbReference>
<dbReference type="GO" id="GO:0061630">
    <property type="term" value="F:ubiquitin protein ligase activity"/>
    <property type="evidence" value="ECO:0007669"/>
    <property type="project" value="UniProtKB-EC"/>
</dbReference>
<keyword evidence="6" id="KW-0963">Cytoplasm</keyword>
<name>A0A814FT11_9BILA</name>
<keyword evidence="11 16" id="KW-0863">Zinc-finger</keyword>
<evidence type="ECO:0000313" key="23">
    <source>
        <dbReference type="Proteomes" id="UP000663829"/>
    </source>
</evidence>
<evidence type="ECO:0000256" key="8">
    <source>
        <dbReference type="ARBA" id="ARBA00022679"/>
    </source>
</evidence>
<evidence type="ECO:0000256" key="11">
    <source>
        <dbReference type="ARBA" id="ARBA00022771"/>
    </source>
</evidence>
<evidence type="ECO:0000256" key="1">
    <source>
        <dbReference type="ARBA" id="ARBA00000900"/>
    </source>
</evidence>
<evidence type="ECO:0000256" key="5">
    <source>
        <dbReference type="ARBA" id="ARBA00012483"/>
    </source>
</evidence>
<evidence type="ECO:0000256" key="9">
    <source>
        <dbReference type="ARBA" id="ARBA00022737"/>
    </source>
</evidence>
<dbReference type="GO" id="GO:0036297">
    <property type="term" value="P:interstrand cross-link repair"/>
    <property type="evidence" value="ECO:0007669"/>
    <property type="project" value="InterPro"/>
</dbReference>
<dbReference type="Proteomes" id="UP000681722">
    <property type="component" value="Unassembled WGS sequence"/>
</dbReference>
<dbReference type="GO" id="GO:0008270">
    <property type="term" value="F:zinc ion binding"/>
    <property type="evidence" value="ECO:0007669"/>
    <property type="project" value="UniProtKB-KW"/>
</dbReference>
<dbReference type="EMBL" id="CAJOBC010002958">
    <property type="protein sequence ID" value="CAF3760083.1"/>
    <property type="molecule type" value="Genomic_DNA"/>
</dbReference>
<dbReference type="InterPro" id="IPR001680">
    <property type="entry name" value="WD40_rpt"/>
</dbReference>
<dbReference type="SUPFAM" id="SSF50978">
    <property type="entry name" value="WD40 repeat-like"/>
    <property type="match status" value="1"/>
</dbReference>
<organism evidence="20 23">
    <name type="scientific">Didymodactylos carnosus</name>
    <dbReference type="NCBI Taxonomy" id="1234261"/>
    <lineage>
        <taxon>Eukaryota</taxon>
        <taxon>Metazoa</taxon>
        <taxon>Spiralia</taxon>
        <taxon>Gnathifera</taxon>
        <taxon>Rotifera</taxon>
        <taxon>Eurotatoria</taxon>
        <taxon>Bdelloidea</taxon>
        <taxon>Philodinida</taxon>
        <taxon>Philodinidae</taxon>
        <taxon>Didymodactylos</taxon>
    </lineage>
</organism>
<dbReference type="Gene3D" id="2.130.10.10">
    <property type="entry name" value="YVTN repeat-like/Quinoprotein amine dehydrogenase"/>
    <property type="match status" value="1"/>
</dbReference>
<keyword evidence="14" id="KW-0234">DNA repair</keyword>
<dbReference type="SMART" id="SM00320">
    <property type="entry name" value="WD40"/>
    <property type="match status" value="2"/>
</dbReference>
<keyword evidence="8" id="KW-0808">Transferase</keyword>
<dbReference type="EMBL" id="CAJNOQ010002958">
    <property type="protein sequence ID" value="CAF0987912.1"/>
    <property type="molecule type" value="Genomic_DNA"/>
</dbReference>
<dbReference type="Pfam" id="PF03931">
    <property type="entry name" value="Skp1_POZ"/>
    <property type="match status" value="1"/>
</dbReference>
<evidence type="ECO:0000313" key="21">
    <source>
        <dbReference type="EMBL" id="CAF3545800.1"/>
    </source>
</evidence>
<dbReference type="PROSITE" id="PS50089">
    <property type="entry name" value="ZF_RING_2"/>
    <property type="match status" value="1"/>
</dbReference>
<dbReference type="SMART" id="SM00184">
    <property type="entry name" value="RING"/>
    <property type="match status" value="1"/>
</dbReference>
<dbReference type="EMBL" id="CAJNOK010000626">
    <property type="protein sequence ID" value="CAF0765691.1"/>
    <property type="molecule type" value="Genomic_DNA"/>
</dbReference>
<evidence type="ECO:0000256" key="16">
    <source>
        <dbReference type="PROSITE-ProRule" id="PRU00175"/>
    </source>
</evidence>
<keyword evidence="9" id="KW-0677">Repeat</keyword>
<dbReference type="AlphaFoldDB" id="A0A814FT11"/>
<evidence type="ECO:0000256" key="17">
    <source>
        <dbReference type="SAM" id="MobiDB-lite"/>
    </source>
</evidence>
<evidence type="ECO:0000313" key="19">
    <source>
        <dbReference type="EMBL" id="CAF0765691.1"/>
    </source>
</evidence>
<dbReference type="InterPro" id="IPR013083">
    <property type="entry name" value="Znf_RING/FYVE/PHD"/>
</dbReference>
<keyword evidence="23" id="KW-1185">Reference proteome</keyword>
<dbReference type="InterPro" id="IPR015943">
    <property type="entry name" value="WD40/YVTN_repeat-like_dom_sf"/>
</dbReference>
<comment type="catalytic activity">
    <reaction evidence="1">
        <text>S-ubiquitinyl-[E2 ubiquitin-conjugating enzyme]-L-cysteine + [acceptor protein]-L-lysine = [E2 ubiquitin-conjugating enzyme]-L-cysteine + N(6)-ubiquitinyl-[acceptor protein]-L-lysine.</text>
        <dbReference type="EC" id="2.3.2.27"/>
    </reaction>
</comment>
<keyword evidence="11 16" id="KW-0479">Metal-binding</keyword>
<dbReference type="OrthoDB" id="5600418at2759"/>
<comment type="caution">
    <text evidence="20">The sequence shown here is derived from an EMBL/GenBank/DDBJ whole genome shotgun (WGS) entry which is preliminary data.</text>
</comment>
<evidence type="ECO:0000256" key="13">
    <source>
        <dbReference type="ARBA" id="ARBA00022833"/>
    </source>
</evidence>
<evidence type="ECO:0000256" key="4">
    <source>
        <dbReference type="ARBA" id="ARBA00004906"/>
    </source>
</evidence>
<evidence type="ECO:0000256" key="10">
    <source>
        <dbReference type="ARBA" id="ARBA00022763"/>
    </source>
</evidence>
<dbReference type="EMBL" id="CAJOBA010000626">
    <property type="protein sequence ID" value="CAF3545800.1"/>
    <property type="molecule type" value="Genomic_DNA"/>
</dbReference>
<evidence type="ECO:0000256" key="3">
    <source>
        <dbReference type="ARBA" id="ARBA00004496"/>
    </source>
</evidence>
<keyword evidence="12" id="KW-0833">Ubl conjugation pathway</keyword>
<protein>
    <recommendedName>
        <fullName evidence="5">RING-type E3 ubiquitin transferase</fullName>
        <ecNumber evidence="5">2.3.2.27</ecNumber>
    </recommendedName>
</protein>
<dbReference type="GO" id="GO:0006511">
    <property type="term" value="P:ubiquitin-dependent protein catabolic process"/>
    <property type="evidence" value="ECO:0007669"/>
    <property type="project" value="InterPro"/>
</dbReference>
<evidence type="ECO:0000256" key="2">
    <source>
        <dbReference type="ARBA" id="ARBA00004322"/>
    </source>
</evidence>
<evidence type="ECO:0000313" key="20">
    <source>
        <dbReference type="EMBL" id="CAF0987912.1"/>
    </source>
</evidence>
<feature type="domain" description="RING-type" evidence="18">
    <location>
        <begin position="107"/>
        <end position="150"/>
    </location>
</feature>
<comment type="subcellular location">
    <subcellularLocation>
        <location evidence="3">Cytoplasm</location>
    </subcellularLocation>
    <subcellularLocation>
        <location evidence="2">Nucleus</location>
        <location evidence="2">PML body</location>
    </subcellularLocation>
</comment>
<dbReference type="Proteomes" id="UP000677228">
    <property type="component" value="Unassembled WGS sequence"/>
</dbReference>
<dbReference type="PANTHER" id="PTHR16047">
    <property type="entry name" value="RFWD3 PROTEIN"/>
    <property type="match status" value="1"/>
</dbReference>
<keyword evidence="7" id="KW-0853">WD repeat</keyword>
<feature type="region of interest" description="Disordered" evidence="17">
    <location>
        <begin position="1"/>
        <end position="21"/>
    </location>
</feature>
<dbReference type="Gene3D" id="3.30.40.10">
    <property type="entry name" value="Zinc/RING finger domain, C3HC4 (zinc finger)"/>
    <property type="match status" value="1"/>
</dbReference>
<dbReference type="InterPro" id="IPR001841">
    <property type="entry name" value="Znf_RING"/>
</dbReference>
<dbReference type="InterPro" id="IPR056527">
    <property type="entry name" value="WD40_RFWD3"/>
</dbReference>
<reference evidence="20" key="1">
    <citation type="submission" date="2021-02" db="EMBL/GenBank/DDBJ databases">
        <authorList>
            <person name="Nowell W R."/>
        </authorList>
    </citation>
    <scope>NUCLEOTIDE SEQUENCE</scope>
</reference>
<evidence type="ECO:0000256" key="15">
    <source>
        <dbReference type="ARBA" id="ARBA00023242"/>
    </source>
</evidence>
<evidence type="ECO:0000259" key="18">
    <source>
        <dbReference type="PROSITE" id="PS50089"/>
    </source>
</evidence>
<keyword evidence="13" id="KW-0862">Zinc</keyword>
<keyword evidence="10" id="KW-0227">DNA damage</keyword>
<evidence type="ECO:0000256" key="7">
    <source>
        <dbReference type="ARBA" id="ARBA00022574"/>
    </source>
</evidence>
<dbReference type="GO" id="GO:0016605">
    <property type="term" value="C:PML body"/>
    <property type="evidence" value="ECO:0007669"/>
    <property type="project" value="UniProtKB-SubCell"/>
</dbReference>
<sequence>MSDNEVVLSDAGDGDNSVEIEPGVSDVDAQEQEIIVAAVLAAAINDESMTSSSVQSISTTVQSRIDESMSDFVEPQYKRLKVEGPAATTATVSATNLNETESDTETCPICLEEFTNSGLHRVVVLKCGHLFGKNCIEKWLKNTPKCPHCQRKAKKTDVRPIYCRALKVLDTSERDQALKELEKEKKLRRQLQFDVSNLHLQYQIILEQYSKLQSDHMILLNSGNSSHAAASRNSMSLPSTLSAASTTTPVTFNITLEKVVTPSEQGGCRILSCLPSQHWLFVSQPSPSPQLFPGYGIRKISLLDGRVLEYIPIHQNLIRDVAVKHSAIDEGLILTCSVDKTLRISSYHNKSCLLTCNCSSPVWSCSWNNDDENLLYAGLNSGIVQVFDRRNPSASVDNLNFESQQQSPIVSLQYVQKNLATTFPQGILVGSMGKSCFYEYNQNTEYRYHALPLDKSLSSLHYVSETNQLLASFRPSETCTHTRHQLYELSSRPIENNESMITLNLIRSFDGSKVQKLLSRSKISIRNEQSYIISPDEETKGKPTIKLTSNDAQTFEVSRDFIKQATTIKEILDGAWTPYLRDGFVLRPIICVREA</sequence>
<dbReference type="GO" id="GO:0005737">
    <property type="term" value="C:cytoplasm"/>
    <property type="evidence" value="ECO:0007669"/>
    <property type="project" value="UniProtKB-SubCell"/>
</dbReference>